<evidence type="ECO:0000313" key="11">
    <source>
        <dbReference type="Proteomes" id="UP000803844"/>
    </source>
</evidence>
<evidence type="ECO:0000256" key="5">
    <source>
        <dbReference type="ARBA" id="ARBA00022777"/>
    </source>
</evidence>
<dbReference type="RefSeq" id="XP_040773888.1">
    <property type="nucleotide sequence ID" value="XM_040925585.1"/>
</dbReference>
<keyword evidence="6" id="KW-0067">ATP-binding</keyword>
<dbReference type="SUPFAM" id="SSF56112">
    <property type="entry name" value="Protein kinase-like (PK-like)"/>
    <property type="match status" value="1"/>
</dbReference>
<dbReference type="EMBL" id="MU032350">
    <property type="protein sequence ID" value="KAF3762909.1"/>
    <property type="molecule type" value="Genomic_DNA"/>
</dbReference>
<evidence type="ECO:0000256" key="4">
    <source>
        <dbReference type="ARBA" id="ARBA00022741"/>
    </source>
</evidence>
<evidence type="ECO:0000256" key="7">
    <source>
        <dbReference type="ARBA" id="ARBA00047899"/>
    </source>
</evidence>
<dbReference type="InterPro" id="IPR011009">
    <property type="entry name" value="Kinase-like_dom_sf"/>
</dbReference>
<dbReference type="PROSITE" id="PS50011">
    <property type="entry name" value="PROTEIN_KINASE_DOM"/>
    <property type="match status" value="1"/>
</dbReference>
<dbReference type="PANTHER" id="PTHR43671">
    <property type="entry name" value="SERINE/THREONINE-PROTEIN KINASE NEK"/>
    <property type="match status" value="1"/>
</dbReference>
<dbReference type="Proteomes" id="UP000803844">
    <property type="component" value="Unassembled WGS sequence"/>
</dbReference>
<keyword evidence="5" id="KW-0418">Kinase</keyword>
<evidence type="ECO:0000259" key="9">
    <source>
        <dbReference type="PROSITE" id="PS50011"/>
    </source>
</evidence>
<dbReference type="PANTHER" id="PTHR43671:SF98">
    <property type="entry name" value="SERINE_THREONINE-PROTEIN KINASE NEK11"/>
    <property type="match status" value="1"/>
</dbReference>
<dbReference type="Pfam" id="PF00069">
    <property type="entry name" value="Pkinase"/>
    <property type="match status" value="1"/>
</dbReference>
<sequence length="1417" mass="159511">MAALVEELAEALSKELTANHCISSPALASICSPEALQAALGPPDDADYDPATGRKLLALLIYLGQPREVIVQCLNRRPDDNELFNVFEFQPGCTQEGLASIIPDDSELRRQVFESQWIIPPMLSGSEHQHFPAQFKAPFRRVDTGRSLRDGAFGRLFVVRVVKGHLDAEEADLVVCKEVQYGPGKSAELEAKLMRRFRHDAIVPLLASFDAPMGAVSASPAPSLHLIMPFASGGDLQQFIEAQSIPDFLTDDAQTRSLLLSQIQALFSGLAFLQRPQKPSDEIVLHFDLKPRNILWFFSEGGHSLKIADFGNAQTMKSDALCGPAVEHTTAEYAPPEAFNDRGTLVPGESHGTQFDVYSMGCIALQLMTVVVYGWGRHVHAIRQYRPIAGDSRVPFCKDPEVIRDWLATLREEQDDLQRHDRVVSMTLELVRQCLDHDPSARPCAWEVDIHLAQCLSGTQDNHLAGDRAIMIAPMIPEPANCFGPMRPGPSERAKALAGSDAPVLVNLIQQAGWDEFLLKRSERVAVRSSRRLLQNLPTSHTRVQYGLKRTIDRIRDAFLQPGCTCVGIWGLGGSGKSRSAYEYCKLAYNVRPGQAGNQYLGPAHVFWVDAGNPYKVAQSCVAICNKIGKPVPEDCAEPFRIVKSWLELECEEKWIMVMDGLDSEVEACRWQEWGLPTPARRGAGSVIITTKNRELLQDFTHFDENTTIAVNTLEERDAFKIFVQEVGEDSIHVTAGQDYFKMLWEILGIPLFVILAAQYLKKHMFGHATLQRLTARLQEDVPNFKCLDKRPQTAGKVQEVELMQYRIFCVLLDPFVDQYKPDTDEFGLQATLCCMAPDNLDVDIISSFYEDSDPIEEWLGTLGNYRYITPQGNGGQFTMHDLVHKFFFRYVFEHPDLGPKYLLGEFGEVLKCIYFRSQQYRPEKSWTANSGTPQHASHGKRRFMPHFEVFNDFVKVLNKQKLTTGTPAAEGVRLGAREVQGIISFSRVLHTDNNTNEALALLEFALNQGVKPHTRIPKKEVEVEVELHRSIAYYHLERHSVETKKFNVNQAKIHFEAALQLARDHGLHKKIWRTWIGLVEAMASLHLLEEADAQIHLLESYMTDSNSHLTGKDNERTEFSSRLDVQKVQIEFEKAKRDQKHGLFTSAGNRLLSARLMCAQAVVRTHRGTADGAAREEVTFEKLRKLAEIDMEIPHPFPLCEAEAIYEAHLRRRERQFTTNSSSAGKGADMSSRTSEPIRRDALVHLARARSNLAMVWLRMGWLCTALMEPEAVARAHWERARAAMEPTVREMGAVCGCADGLAQSMAYSLREMLHELGLRDECRLLETRFGLLPSEDLERPPWFQRGAGLDAETWPTSWTTPLRFHDVPNESSQAGSERMILSLGSFYDEPQPRRLHGAKHLDRRSVDLATILRGT</sequence>
<reference evidence="10" key="1">
    <citation type="journal article" date="2020" name="Phytopathology">
        <title>Genome sequence of the chestnut blight fungus Cryphonectria parasitica EP155: A fundamental resource for an archetypical invasive plant pathogen.</title>
        <authorList>
            <person name="Crouch J.A."/>
            <person name="Dawe A."/>
            <person name="Aerts A."/>
            <person name="Barry K."/>
            <person name="Churchill A.C.L."/>
            <person name="Grimwood J."/>
            <person name="Hillman B."/>
            <person name="Milgroom M.G."/>
            <person name="Pangilinan J."/>
            <person name="Smith M."/>
            <person name="Salamov A."/>
            <person name="Schmutz J."/>
            <person name="Yadav J."/>
            <person name="Grigoriev I.V."/>
            <person name="Nuss D."/>
        </authorList>
    </citation>
    <scope>NUCLEOTIDE SEQUENCE</scope>
    <source>
        <strain evidence="10">EP155</strain>
    </source>
</reference>
<proteinExistence type="predicted"/>
<dbReference type="InterPro" id="IPR050660">
    <property type="entry name" value="NEK_Ser/Thr_kinase"/>
</dbReference>
<dbReference type="EC" id="2.7.11.1" evidence="1"/>
<dbReference type="InterPro" id="IPR000719">
    <property type="entry name" value="Prot_kinase_dom"/>
</dbReference>
<dbReference type="GO" id="GO:0005524">
    <property type="term" value="F:ATP binding"/>
    <property type="evidence" value="ECO:0007669"/>
    <property type="project" value="UniProtKB-KW"/>
</dbReference>
<dbReference type="SMART" id="SM00220">
    <property type="entry name" value="S_TKc"/>
    <property type="match status" value="1"/>
</dbReference>
<evidence type="ECO:0000256" key="2">
    <source>
        <dbReference type="ARBA" id="ARBA00022527"/>
    </source>
</evidence>
<comment type="catalytic activity">
    <reaction evidence="7">
        <text>L-threonyl-[protein] + ATP = O-phospho-L-threonyl-[protein] + ADP + H(+)</text>
        <dbReference type="Rhea" id="RHEA:46608"/>
        <dbReference type="Rhea" id="RHEA-COMP:11060"/>
        <dbReference type="Rhea" id="RHEA-COMP:11605"/>
        <dbReference type="ChEBI" id="CHEBI:15378"/>
        <dbReference type="ChEBI" id="CHEBI:30013"/>
        <dbReference type="ChEBI" id="CHEBI:30616"/>
        <dbReference type="ChEBI" id="CHEBI:61977"/>
        <dbReference type="ChEBI" id="CHEBI:456216"/>
        <dbReference type="EC" id="2.7.11.1"/>
    </reaction>
</comment>
<evidence type="ECO:0000256" key="8">
    <source>
        <dbReference type="ARBA" id="ARBA00048679"/>
    </source>
</evidence>
<dbReference type="OrthoDB" id="5986190at2759"/>
<dbReference type="GeneID" id="63842714"/>
<comment type="catalytic activity">
    <reaction evidence="8">
        <text>L-seryl-[protein] + ATP = O-phospho-L-seryl-[protein] + ADP + H(+)</text>
        <dbReference type="Rhea" id="RHEA:17989"/>
        <dbReference type="Rhea" id="RHEA-COMP:9863"/>
        <dbReference type="Rhea" id="RHEA-COMP:11604"/>
        <dbReference type="ChEBI" id="CHEBI:15378"/>
        <dbReference type="ChEBI" id="CHEBI:29999"/>
        <dbReference type="ChEBI" id="CHEBI:30616"/>
        <dbReference type="ChEBI" id="CHEBI:83421"/>
        <dbReference type="ChEBI" id="CHEBI:456216"/>
        <dbReference type="EC" id="2.7.11.1"/>
    </reaction>
</comment>
<dbReference type="SUPFAM" id="SSF52540">
    <property type="entry name" value="P-loop containing nucleoside triphosphate hydrolases"/>
    <property type="match status" value="1"/>
</dbReference>
<dbReference type="CDD" id="cd00180">
    <property type="entry name" value="PKc"/>
    <property type="match status" value="1"/>
</dbReference>
<evidence type="ECO:0000256" key="1">
    <source>
        <dbReference type="ARBA" id="ARBA00012513"/>
    </source>
</evidence>
<keyword evidence="2" id="KW-0723">Serine/threonine-protein kinase</keyword>
<protein>
    <recommendedName>
        <fullName evidence="1">non-specific serine/threonine protein kinase</fullName>
        <ecNumber evidence="1">2.7.11.1</ecNumber>
    </recommendedName>
</protein>
<dbReference type="Gene3D" id="1.10.510.10">
    <property type="entry name" value="Transferase(Phosphotransferase) domain 1"/>
    <property type="match status" value="1"/>
</dbReference>
<dbReference type="GO" id="GO:0004674">
    <property type="term" value="F:protein serine/threonine kinase activity"/>
    <property type="evidence" value="ECO:0007669"/>
    <property type="project" value="UniProtKB-KW"/>
</dbReference>
<keyword evidence="11" id="KW-1185">Reference proteome</keyword>
<dbReference type="InterPro" id="IPR002182">
    <property type="entry name" value="NB-ARC"/>
</dbReference>
<dbReference type="Gene3D" id="3.40.50.300">
    <property type="entry name" value="P-loop containing nucleotide triphosphate hydrolases"/>
    <property type="match status" value="1"/>
</dbReference>
<accession>A0A9P4XX49</accession>
<keyword evidence="3" id="KW-0808">Transferase</keyword>
<name>A0A9P4XX49_CRYP1</name>
<dbReference type="Pfam" id="PF00931">
    <property type="entry name" value="NB-ARC"/>
    <property type="match status" value="1"/>
</dbReference>
<evidence type="ECO:0000256" key="3">
    <source>
        <dbReference type="ARBA" id="ARBA00022679"/>
    </source>
</evidence>
<dbReference type="GO" id="GO:0005634">
    <property type="term" value="C:nucleus"/>
    <property type="evidence" value="ECO:0007669"/>
    <property type="project" value="TreeGrafter"/>
</dbReference>
<keyword evidence="4" id="KW-0547">Nucleotide-binding</keyword>
<organism evidence="10 11">
    <name type="scientific">Cryphonectria parasitica (strain ATCC 38755 / EP155)</name>
    <dbReference type="NCBI Taxonomy" id="660469"/>
    <lineage>
        <taxon>Eukaryota</taxon>
        <taxon>Fungi</taxon>
        <taxon>Dikarya</taxon>
        <taxon>Ascomycota</taxon>
        <taxon>Pezizomycotina</taxon>
        <taxon>Sordariomycetes</taxon>
        <taxon>Sordariomycetidae</taxon>
        <taxon>Diaporthales</taxon>
        <taxon>Cryphonectriaceae</taxon>
        <taxon>Cryphonectria-Endothia species complex</taxon>
        <taxon>Cryphonectria</taxon>
    </lineage>
</organism>
<gene>
    <name evidence="10" type="ORF">M406DRAFT_72880</name>
</gene>
<evidence type="ECO:0000256" key="6">
    <source>
        <dbReference type="ARBA" id="ARBA00022840"/>
    </source>
</evidence>
<feature type="domain" description="Protein kinase" evidence="9">
    <location>
        <begin position="142"/>
        <end position="454"/>
    </location>
</feature>
<comment type="caution">
    <text evidence="10">The sequence shown here is derived from an EMBL/GenBank/DDBJ whole genome shotgun (WGS) entry which is preliminary data.</text>
</comment>
<dbReference type="GO" id="GO:0043531">
    <property type="term" value="F:ADP binding"/>
    <property type="evidence" value="ECO:0007669"/>
    <property type="project" value="InterPro"/>
</dbReference>
<dbReference type="InterPro" id="IPR027417">
    <property type="entry name" value="P-loop_NTPase"/>
</dbReference>
<evidence type="ECO:0000313" key="10">
    <source>
        <dbReference type="EMBL" id="KAF3762909.1"/>
    </source>
</evidence>